<organism evidence="2 3">
    <name type="scientific">Choiromyces venosus 120613-1</name>
    <dbReference type="NCBI Taxonomy" id="1336337"/>
    <lineage>
        <taxon>Eukaryota</taxon>
        <taxon>Fungi</taxon>
        <taxon>Dikarya</taxon>
        <taxon>Ascomycota</taxon>
        <taxon>Pezizomycotina</taxon>
        <taxon>Pezizomycetes</taxon>
        <taxon>Pezizales</taxon>
        <taxon>Tuberaceae</taxon>
        <taxon>Choiromyces</taxon>
    </lineage>
</organism>
<evidence type="ECO:0000313" key="2">
    <source>
        <dbReference type="EMBL" id="RPA88775.1"/>
    </source>
</evidence>
<feature type="region of interest" description="Disordered" evidence="1">
    <location>
        <begin position="66"/>
        <end position="114"/>
    </location>
</feature>
<proteinExistence type="predicted"/>
<reference evidence="2 3" key="1">
    <citation type="journal article" date="2018" name="Nat. Ecol. Evol.">
        <title>Pezizomycetes genomes reveal the molecular basis of ectomycorrhizal truffle lifestyle.</title>
        <authorList>
            <person name="Murat C."/>
            <person name="Payen T."/>
            <person name="Noel B."/>
            <person name="Kuo A."/>
            <person name="Morin E."/>
            <person name="Chen J."/>
            <person name="Kohler A."/>
            <person name="Krizsan K."/>
            <person name="Balestrini R."/>
            <person name="Da Silva C."/>
            <person name="Montanini B."/>
            <person name="Hainaut M."/>
            <person name="Levati E."/>
            <person name="Barry K.W."/>
            <person name="Belfiori B."/>
            <person name="Cichocki N."/>
            <person name="Clum A."/>
            <person name="Dockter R.B."/>
            <person name="Fauchery L."/>
            <person name="Guy J."/>
            <person name="Iotti M."/>
            <person name="Le Tacon F."/>
            <person name="Lindquist E.A."/>
            <person name="Lipzen A."/>
            <person name="Malagnac F."/>
            <person name="Mello A."/>
            <person name="Molinier V."/>
            <person name="Miyauchi S."/>
            <person name="Poulain J."/>
            <person name="Riccioni C."/>
            <person name="Rubini A."/>
            <person name="Sitrit Y."/>
            <person name="Splivallo R."/>
            <person name="Traeger S."/>
            <person name="Wang M."/>
            <person name="Zifcakova L."/>
            <person name="Wipf D."/>
            <person name="Zambonelli A."/>
            <person name="Paolocci F."/>
            <person name="Nowrousian M."/>
            <person name="Ottonello S."/>
            <person name="Baldrian P."/>
            <person name="Spatafora J.W."/>
            <person name="Henrissat B."/>
            <person name="Nagy L.G."/>
            <person name="Aury J.M."/>
            <person name="Wincker P."/>
            <person name="Grigoriev I.V."/>
            <person name="Bonfante P."/>
            <person name="Martin F.M."/>
        </authorList>
    </citation>
    <scope>NUCLEOTIDE SEQUENCE [LARGE SCALE GENOMIC DNA]</scope>
    <source>
        <strain evidence="2 3">120613-1</strain>
    </source>
</reference>
<dbReference type="EMBL" id="ML120681">
    <property type="protein sequence ID" value="RPA88775.1"/>
    <property type="molecule type" value="Genomic_DNA"/>
</dbReference>
<name>A0A3N4ISP6_9PEZI</name>
<dbReference type="Proteomes" id="UP000276215">
    <property type="component" value="Unassembled WGS sequence"/>
</dbReference>
<protein>
    <submittedName>
        <fullName evidence="2">Uncharacterized protein</fullName>
    </submittedName>
</protein>
<gene>
    <name evidence="2" type="ORF">L873DRAFT_1796476</name>
</gene>
<evidence type="ECO:0000313" key="3">
    <source>
        <dbReference type="Proteomes" id="UP000276215"/>
    </source>
</evidence>
<dbReference type="AlphaFoldDB" id="A0A3N4ISP6"/>
<evidence type="ECO:0000256" key="1">
    <source>
        <dbReference type="SAM" id="MobiDB-lite"/>
    </source>
</evidence>
<sequence length="114" mass="12574">MAGKQQFRIQKLPVDAGCMVNLMPLSVLDIMKVQLEKTEGLAETGYKLSMLQVTMEIEPTLSKLTDKQVKSQYEGDMLAEEDDRTSDELQDDSGNTKEEGGEADGELSDASLEN</sequence>
<feature type="compositionally biased region" description="Acidic residues" evidence="1">
    <location>
        <begin position="77"/>
        <end position="91"/>
    </location>
</feature>
<accession>A0A3N4ISP6</accession>
<keyword evidence="3" id="KW-1185">Reference proteome</keyword>